<keyword evidence="3" id="KW-1185">Reference proteome</keyword>
<dbReference type="OrthoDB" id="3145038at2759"/>
<evidence type="ECO:0000259" key="1">
    <source>
        <dbReference type="PROSITE" id="PS50181"/>
    </source>
</evidence>
<feature type="domain" description="F-box" evidence="1">
    <location>
        <begin position="31"/>
        <end position="77"/>
    </location>
</feature>
<sequence length="476" mass="53990">MAESAPTPGSISSAVAYPQDWHLHPGPVLRSPQLLDLPHETLFDICLHLDHQALANVTQACRALHAITNSEHFWKRLCAMLESGPGFQQSLFKSDQKKSFNDLQRYTRNMLRVHDGWLSPSPPNFRTRQVKSMLLWNNYELLPGSRWLFGVLIDGRVCILDLDAESATYHILLATSHPQDSVLTKFKIFVSEGNHSYFRVALYNTDCRDSKSTRICIYQIEQQIGGFQVTPLTVIWDLARSHFRGCVELSERYIVQCCYLLNGSNDDAPAVLQLRRYSNDSTVPRRYIEKQLADLGWAGAFFLPNDCLGLFRRSSVEIYSIHETSSTVMPDLVPLHCIPSNCNPIFSSRPFIGRYGTHLVGIHQNTVKRVSISHDVTVQPTVETLGALNLEPNYDTRHTKFGPLASVYCENMTKVDIATYNVSSFYFPKFRSFHLDLSDRYIGGRITAVAGLDDHNGRIVLEPFGRERGFVVMDIM</sequence>
<evidence type="ECO:0000313" key="3">
    <source>
        <dbReference type="Proteomes" id="UP000559027"/>
    </source>
</evidence>
<name>A0A8H5D2N2_9AGAR</name>
<protein>
    <recommendedName>
        <fullName evidence="1">F-box domain-containing protein</fullName>
    </recommendedName>
</protein>
<dbReference type="PROSITE" id="PS50181">
    <property type="entry name" value="FBOX"/>
    <property type="match status" value="1"/>
</dbReference>
<dbReference type="Pfam" id="PF12937">
    <property type="entry name" value="F-box-like"/>
    <property type="match status" value="1"/>
</dbReference>
<comment type="caution">
    <text evidence="2">The sequence shown here is derived from an EMBL/GenBank/DDBJ whole genome shotgun (WGS) entry which is preliminary data.</text>
</comment>
<dbReference type="AlphaFoldDB" id="A0A8H5D2N2"/>
<dbReference type="Proteomes" id="UP000559027">
    <property type="component" value="Unassembled WGS sequence"/>
</dbReference>
<dbReference type="SUPFAM" id="SSF81383">
    <property type="entry name" value="F-box domain"/>
    <property type="match status" value="1"/>
</dbReference>
<dbReference type="InterPro" id="IPR036047">
    <property type="entry name" value="F-box-like_dom_sf"/>
</dbReference>
<reference evidence="2 3" key="1">
    <citation type="journal article" date="2020" name="ISME J.">
        <title>Uncovering the hidden diversity of litter-decomposition mechanisms in mushroom-forming fungi.</title>
        <authorList>
            <person name="Floudas D."/>
            <person name="Bentzer J."/>
            <person name="Ahren D."/>
            <person name="Johansson T."/>
            <person name="Persson P."/>
            <person name="Tunlid A."/>
        </authorList>
    </citation>
    <scope>NUCLEOTIDE SEQUENCE [LARGE SCALE GENOMIC DNA]</scope>
    <source>
        <strain evidence="2 3">CBS 146.42</strain>
    </source>
</reference>
<proteinExistence type="predicted"/>
<accession>A0A8H5D2N2</accession>
<dbReference type="Gene3D" id="1.20.1280.50">
    <property type="match status" value="1"/>
</dbReference>
<evidence type="ECO:0000313" key="2">
    <source>
        <dbReference type="EMBL" id="KAF5352547.1"/>
    </source>
</evidence>
<dbReference type="InterPro" id="IPR001810">
    <property type="entry name" value="F-box_dom"/>
</dbReference>
<dbReference type="EMBL" id="JAACJO010000011">
    <property type="protein sequence ID" value="KAF5352547.1"/>
    <property type="molecule type" value="Genomic_DNA"/>
</dbReference>
<gene>
    <name evidence="2" type="ORF">D9756_006236</name>
</gene>
<organism evidence="2 3">
    <name type="scientific">Leucocoprinus leucothites</name>
    <dbReference type="NCBI Taxonomy" id="201217"/>
    <lineage>
        <taxon>Eukaryota</taxon>
        <taxon>Fungi</taxon>
        <taxon>Dikarya</taxon>
        <taxon>Basidiomycota</taxon>
        <taxon>Agaricomycotina</taxon>
        <taxon>Agaricomycetes</taxon>
        <taxon>Agaricomycetidae</taxon>
        <taxon>Agaricales</taxon>
        <taxon>Agaricineae</taxon>
        <taxon>Agaricaceae</taxon>
        <taxon>Leucocoprinus</taxon>
    </lineage>
</organism>